<comment type="caution">
    <text evidence="2">The sequence shown here is derived from an EMBL/GenBank/DDBJ whole genome shotgun (WGS) entry which is preliminary data.</text>
</comment>
<evidence type="ECO:0000313" key="2">
    <source>
        <dbReference type="EMBL" id="PWT28018.1"/>
    </source>
</evidence>
<dbReference type="AlphaFoldDB" id="A0A317G2A4"/>
<dbReference type="SUPFAM" id="SSF55729">
    <property type="entry name" value="Acyl-CoA N-acyltransferases (Nat)"/>
    <property type="match status" value="1"/>
</dbReference>
<dbReference type="RefSeq" id="WP_110073315.1">
    <property type="nucleotide sequence ID" value="NZ_CM009896.1"/>
</dbReference>
<keyword evidence="3" id="KW-1185">Reference proteome</keyword>
<reference evidence="2 3" key="1">
    <citation type="submission" date="2017-09" db="EMBL/GenBank/DDBJ databases">
        <title>High-quality draft genome sequence of Butyrivibrio fibrisolvens INBov1, isolated from cow rumen.</title>
        <authorList>
            <person name="Rodriguez Hernaez J."/>
            <person name="Rivarola M."/>
            <person name="Paniego N."/>
            <person name="Cravero S."/>
            <person name="Ceron Cucchi M."/>
            <person name="Martinez M.C."/>
        </authorList>
    </citation>
    <scope>NUCLEOTIDE SEQUENCE [LARGE SCALE GENOMIC DNA]</scope>
    <source>
        <strain evidence="2 3">INBov1</strain>
    </source>
</reference>
<evidence type="ECO:0000259" key="1">
    <source>
        <dbReference type="Pfam" id="PF13302"/>
    </source>
</evidence>
<evidence type="ECO:0000313" key="3">
    <source>
        <dbReference type="Proteomes" id="UP000245488"/>
    </source>
</evidence>
<accession>A0A317G2A4</accession>
<dbReference type="PANTHER" id="PTHR43792:SF1">
    <property type="entry name" value="N-ACETYLTRANSFERASE DOMAIN-CONTAINING PROTEIN"/>
    <property type="match status" value="1"/>
</dbReference>
<gene>
    <name evidence="2" type="ORF">CPT75_13330</name>
</gene>
<feature type="domain" description="N-acetyltransferase" evidence="1">
    <location>
        <begin position="11"/>
        <end position="148"/>
    </location>
</feature>
<dbReference type="Gene3D" id="3.40.630.30">
    <property type="match status" value="1"/>
</dbReference>
<dbReference type="InterPro" id="IPR051531">
    <property type="entry name" value="N-acetyltransferase"/>
</dbReference>
<protein>
    <recommendedName>
        <fullName evidence="1">N-acetyltransferase domain-containing protein</fullName>
    </recommendedName>
</protein>
<name>A0A317G2A4_BUTFI</name>
<dbReference type="Proteomes" id="UP000245488">
    <property type="component" value="Chromosome"/>
</dbReference>
<proteinExistence type="predicted"/>
<dbReference type="InterPro" id="IPR000182">
    <property type="entry name" value="GNAT_dom"/>
</dbReference>
<dbReference type="Pfam" id="PF13302">
    <property type="entry name" value="Acetyltransf_3"/>
    <property type="match status" value="1"/>
</dbReference>
<dbReference type="InterPro" id="IPR016181">
    <property type="entry name" value="Acyl_CoA_acyltransferase"/>
</dbReference>
<dbReference type="GO" id="GO:0016747">
    <property type="term" value="F:acyltransferase activity, transferring groups other than amino-acyl groups"/>
    <property type="evidence" value="ECO:0007669"/>
    <property type="project" value="InterPro"/>
</dbReference>
<dbReference type="PANTHER" id="PTHR43792">
    <property type="entry name" value="GNAT FAMILY, PUTATIVE (AFU_ORTHOLOGUE AFUA_3G00765)-RELATED-RELATED"/>
    <property type="match status" value="1"/>
</dbReference>
<organism evidence="2 3">
    <name type="scientific">Butyrivibrio fibrisolvens</name>
    <dbReference type="NCBI Taxonomy" id="831"/>
    <lineage>
        <taxon>Bacteria</taxon>
        <taxon>Bacillati</taxon>
        <taxon>Bacillota</taxon>
        <taxon>Clostridia</taxon>
        <taxon>Lachnospirales</taxon>
        <taxon>Lachnospiraceae</taxon>
        <taxon>Butyrivibrio</taxon>
    </lineage>
</organism>
<dbReference type="EMBL" id="NXNG01000001">
    <property type="protein sequence ID" value="PWT28018.1"/>
    <property type="molecule type" value="Genomic_DNA"/>
</dbReference>
<sequence>MNNQEIVESKRLIMRRLMPEDYKVMTAWDMDERVFKYLLGSACKSPEEPLAWLPKKDPTSKINILMLVSDKEDGHAVGIYALNHDVDRDVWTLSYVNRYDDWGKGYTVEGMNALMMHAAKVYGARTFEGECAKENIGSRRVMEKLGMVYDHSSSYTKNDGSATFESDVFLLTIQKEKG</sequence>